<gene>
    <name evidence="4" type="ORF">LKD31_07110</name>
</gene>
<comment type="caution">
    <text evidence="4">The sequence shown here is derived from an EMBL/GenBank/DDBJ whole genome shotgun (WGS) entry which is preliminary data.</text>
</comment>
<dbReference type="GO" id="GO:0016810">
    <property type="term" value="F:hydrolase activity, acting on carbon-nitrogen (but not peptide) bonds"/>
    <property type="evidence" value="ECO:0007669"/>
    <property type="project" value="InterPro"/>
</dbReference>
<name>A0AAE3AMK4_9FIRM</name>
<evidence type="ECO:0000256" key="1">
    <source>
        <dbReference type="ARBA" id="ARBA00004613"/>
    </source>
</evidence>
<dbReference type="Pfam" id="PF01522">
    <property type="entry name" value="Polysacc_deac_1"/>
    <property type="match status" value="1"/>
</dbReference>
<dbReference type="RefSeq" id="WP_308449159.1">
    <property type="nucleotide sequence ID" value="NZ_JAJEQC010000006.1"/>
</dbReference>
<accession>A0AAE3AMK4</accession>
<keyword evidence="2" id="KW-0732">Signal</keyword>
<dbReference type="PANTHER" id="PTHR34216">
    <property type="match status" value="1"/>
</dbReference>
<evidence type="ECO:0000259" key="3">
    <source>
        <dbReference type="PROSITE" id="PS51677"/>
    </source>
</evidence>
<protein>
    <submittedName>
        <fullName evidence="4">Polysaccharide deacetylase family protein</fullName>
    </submittedName>
</protein>
<organism evidence="4 5">
    <name type="scientific">Hominenteromicrobium mulieris</name>
    <dbReference type="NCBI Taxonomy" id="2885357"/>
    <lineage>
        <taxon>Bacteria</taxon>
        <taxon>Bacillati</taxon>
        <taxon>Bacillota</taxon>
        <taxon>Clostridia</taxon>
        <taxon>Eubacteriales</taxon>
        <taxon>Oscillospiraceae</taxon>
        <taxon>Hominenteromicrobium</taxon>
    </lineage>
</organism>
<sequence>MYGVLSLRSHRVPSFGAFYRLLPAWLRRTAAAALTLGTIGALGAILTVMAEDPGVRVPVIMYHAVMDDASRLGKYVISPEELESDFKWLSENGYTAILSEDLINYTENGAALPEKPILLTFDDGYYNNYLYAYPTAKRYGMKFVLSPIGKYADLYTETPDKSPYYAHCTWDMLREMQSSGVVEIANHTYDLHSSDGARLGTKQLSGESLEDYTKLLTEDVTLFQQKAEENLQSKPVLFAYPFGAVSKGEPEIIKNLGFKVTLSCEERVSTVTRAPESLYYLGRYLRPSGVNSESFFEHILKA</sequence>
<dbReference type="AlphaFoldDB" id="A0AAE3AMK4"/>
<dbReference type="GO" id="GO:0005975">
    <property type="term" value="P:carbohydrate metabolic process"/>
    <property type="evidence" value="ECO:0007669"/>
    <property type="project" value="InterPro"/>
</dbReference>
<dbReference type="PROSITE" id="PS51677">
    <property type="entry name" value="NODB"/>
    <property type="match status" value="1"/>
</dbReference>
<evidence type="ECO:0000313" key="4">
    <source>
        <dbReference type="EMBL" id="MCC2136783.1"/>
    </source>
</evidence>
<dbReference type="InterPro" id="IPR002509">
    <property type="entry name" value="NODB_dom"/>
</dbReference>
<keyword evidence="5" id="KW-1185">Reference proteome</keyword>
<dbReference type="InterPro" id="IPR011330">
    <property type="entry name" value="Glyco_hydro/deAcase_b/a-brl"/>
</dbReference>
<dbReference type="GO" id="GO:0005576">
    <property type="term" value="C:extracellular region"/>
    <property type="evidence" value="ECO:0007669"/>
    <property type="project" value="UniProtKB-SubCell"/>
</dbReference>
<dbReference type="InterPro" id="IPR051398">
    <property type="entry name" value="Polysacch_Deacetylase"/>
</dbReference>
<dbReference type="EMBL" id="JAJEQC010000006">
    <property type="protein sequence ID" value="MCC2136783.1"/>
    <property type="molecule type" value="Genomic_DNA"/>
</dbReference>
<reference evidence="4" key="1">
    <citation type="submission" date="2021-10" db="EMBL/GenBank/DDBJ databases">
        <title>Anaerobic single-cell dispensing facilitates the cultivation of human gut bacteria.</title>
        <authorList>
            <person name="Afrizal A."/>
        </authorList>
    </citation>
    <scope>NUCLEOTIDE SEQUENCE</scope>
    <source>
        <strain evidence="4">CLA-AA-H250</strain>
    </source>
</reference>
<evidence type="ECO:0000256" key="2">
    <source>
        <dbReference type="ARBA" id="ARBA00022729"/>
    </source>
</evidence>
<dbReference type="Gene3D" id="3.20.20.370">
    <property type="entry name" value="Glycoside hydrolase/deacetylase"/>
    <property type="match status" value="1"/>
</dbReference>
<evidence type="ECO:0000313" key="5">
    <source>
        <dbReference type="Proteomes" id="UP001199424"/>
    </source>
</evidence>
<comment type="subcellular location">
    <subcellularLocation>
        <location evidence="1">Secreted</location>
    </subcellularLocation>
</comment>
<feature type="domain" description="NodB homology" evidence="3">
    <location>
        <begin position="115"/>
        <end position="302"/>
    </location>
</feature>
<dbReference type="PANTHER" id="PTHR34216:SF3">
    <property type="entry name" value="POLY-BETA-1,6-N-ACETYL-D-GLUCOSAMINE N-DEACETYLASE"/>
    <property type="match status" value="1"/>
</dbReference>
<dbReference type="Proteomes" id="UP001199424">
    <property type="component" value="Unassembled WGS sequence"/>
</dbReference>
<dbReference type="SUPFAM" id="SSF88713">
    <property type="entry name" value="Glycoside hydrolase/deacetylase"/>
    <property type="match status" value="1"/>
</dbReference>
<proteinExistence type="predicted"/>